<sequence>MPVFLESLKKSGHLDRLHMTLCNVGSRKIESEDDYANKGWGIFAPRLTIYGFDADPDACDRANADLELRQVNWTEKHIPLALGRSVGESTLYVTKDPMCSSLYPPNEPYLDRFAGLSELVNLDFTLEIETTTLDSFCELADIQEVDFLQVDVQGADLDVLEGASRVLKTTVLAVQVEVEFSPLYLNQPLFADVDSYLRKEGFTLFDLATSYRPRKRSPLLSRTHPGQLLWGEAFYFRDLIQENSATHFSSPERLLKLACIADIMEFPDYSLELLEYLTLHYGKEDKHYNYAPVIMNTLGKFPQLVQEGLGTLPIVENLREYLSGYDL</sequence>
<dbReference type="Proteomes" id="UP000010367">
    <property type="component" value="Chromosome"/>
</dbReference>
<keyword evidence="2" id="KW-0489">Methyltransferase</keyword>
<feature type="domain" description="Methyltransferase FkbM" evidence="1">
    <location>
        <begin position="48"/>
        <end position="203"/>
    </location>
</feature>
<dbReference type="STRING" id="56110.Oscil6304_0302"/>
<dbReference type="HOGENOM" id="CLU_044212_0_0_3"/>
<dbReference type="PANTHER" id="PTHR36973:SF4">
    <property type="entry name" value="NODULATION PROTEIN"/>
    <property type="match status" value="1"/>
</dbReference>
<evidence type="ECO:0000259" key="1">
    <source>
        <dbReference type="Pfam" id="PF05050"/>
    </source>
</evidence>
<dbReference type="RefSeq" id="WP_015146703.1">
    <property type="nucleotide sequence ID" value="NC_019693.1"/>
</dbReference>
<dbReference type="InterPro" id="IPR029063">
    <property type="entry name" value="SAM-dependent_MTases_sf"/>
</dbReference>
<dbReference type="SUPFAM" id="SSF53335">
    <property type="entry name" value="S-adenosyl-L-methionine-dependent methyltransferases"/>
    <property type="match status" value="1"/>
</dbReference>
<dbReference type="Gene3D" id="3.40.50.150">
    <property type="entry name" value="Vaccinia Virus protein VP39"/>
    <property type="match status" value="1"/>
</dbReference>
<evidence type="ECO:0000313" key="2">
    <source>
        <dbReference type="EMBL" id="AFY80053.1"/>
    </source>
</evidence>
<dbReference type="InterPro" id="IPR053188">
    <property type="entry name" value="FkbM_Methyltransferase"/>
</dbReference>
<dbReference type="EMBL" id="CP003607">
    <property type="protein sequence ID" value="AFY80053.1"/>
    <property type="molecule type" value="Genomic_DNA"/>
</dbReference>
<dbReference type="PANTHER" id="PTHR36973">
    <property type="entry name" value="SLL1456 PROTEIN-RELATED"/>
    <property type="match status" value="1"/>
</dbReference>
<gene>
    <name evidence="2" type="ORF">Oscil6304_0302</name>
</gene>
<protein>
    <submittedName>
        <fullName evidence="2">Methyltransferase, FkbM family</fullName>
    </submittedName>
</protein>
<dbReference type="GO" id="GO:0008171">
    <property type="term" value="F:O-methyltransferase activity"/>
    <property type="evidence" value="ECO:0007669"/>
    <property type="project" value="TreeGrafter"/>
</dbReference>
<dbReference type="Pfam" id="PF05050">
    <property type="entry name" value="Methyltransf_21"/>
    <property type="match status" value="1"/>
</dbReference>
<dbReference type="NCBIfam" id="TIGR01444">
    <property type="entry name" value="fkbM_fam"/>
    <property type="match status" value="1"/>
</dbReference>
<name>K9TCA5_9CYAN</name>
<dbReference type="KEGG" id="oac:Oscil6304_0302"/>
<organism evidence="2 3">
    <name type="scientific">Oscillatoria acuminata PCC 6304</name>
    <dbReference type="NCBI Taxonomy" id="56110"/>
    <lineage>
        <taxon>Bacteria</taxon>
        <taxon>Bacillati</taxon>
        <taxon>Cyanobacteriota</taxon>
        <taxon>Cyanophyceae</taxon>
        <taxon>Oscillatoriophycideae</taxon>
        <taxon>Oscillatoriales</taxon>
        <taxon>Oscillatoriaceae</taxon>
        <taxon>Oscillatoria</taxon>
    </lineage>
</organism>
<dbReference type="InterPro" id="IPR006342">
    <property type="entry name" value="FkbM_mtfrase"/>
</dbReference>
<dbReference type="GO" id="GO:0032259">
    <property type="term" value="P:methylation"/>
    <property type="evidence" value="ECO:0007669"/>
    <property type="project" value="UniProtKB-KW"/>
</dbReference>
<keyword evidence="2" id="KW-0808">Transferase</keyword>
<reference evidence="2 3" key="1">
    <citation type="submission" date="2012-06" db="EMBL/GenBank/DDBJ databases">
        <title>Finished chromosome of genome of Oscillatoria acuminata PCC 6304.</title>
        <authorList>
            <consortium name="US DOE Joint Genome Institute"/>
            <person name="Gugger M."/>
            <person name="Coursin T."/>
            <person name="Rippka R."/>
            <person name="Tandeau De Marsac N."/>
            <person name="Huntemann M."/>
            <person name="Wei C.-L."/>
            <person name="Han J."/>
            <person name="Detter J.C."/>
            <person name="Han C."/>
            <person name="Tapia R."/>
            <person name="Davenport K."/>
            <person name="Daligault H."/>
            <person name="Erkkila T."/>
            <person name="Gu W."/>
            <person name="Munk A.C.C."/>
            <person name="Teshima H."/>
            <person name="Xu Y."/>
            <person name="Chain P."/>
            <person name="Chen A."/>
            <person name="Krypides N."/>
            <person name="Mavromatis K."/>
            <person name="Markowitz V."/>
            <person name="Szeto E."/>
            <person name="Ivanova N."/>
            <person name="Mikhailova N."/>
            <person name="Ovchinnikova G."/>
            <person name="Pagani I."/>
            <person name="Pati A."/>
            <person name="Goodwin L."/>
            <person name="Peters L."/>
            <person name="Pitluck S."/>
            <person name="Woyke T."/>
            <person name="Kerfeld C."/>
        </authorList>
    </citation>
    <scope>NUCLEOTIDE SEQUENCE [LARGE SCALE GENOMIC DNA]</scope>
    <source>
        <strain evidence="2 3">PCC 6304</strain>
    </source>
</reference>
<proteinExistence type="predicted"/>
<dbReference type="AlphaFoldDB" id="K9TCA5"/>
<dbReference type="InParanoid" id="K9TCA5"/>
<accession>K9TCA5</accession>
<dbReference type="OrthoDB" id="292760at2"/>
<keyword evidence="3" id="KW-1185">Reference proteome</keyword>
<evidence type="ECO:0000313" key="3">
    <source>
        <dbReference type="Proteomes" id="UP000010367"/>
    </source>
</evidence>
<dbReference type="PATRIC" id="fig|56110.3.peg.371"/>
<dbReference type="eggNOG" id="COG1196">
    <property type="taxonomic scope" value="Bacteria"/>
</dbReference>